<dbReference type="RefSeq" id="XP_062878928.1">
    <property type="nucleotide sequence ID" value="XM_063022858.1"/>
</dbReference>
<dbReference type="GeneID" id="88174968"/>
<accession>A0AAX4HF85</accession>
<dbReference type="Proteomes" id="UP001338582">
    <property type="component" value="Chromosome 5"/>
</dbReference>
<sequence>MYCSRSFSSPKFSKAYNISSSLVNQIILSFVHKPQILFSHFHLKLRAYNWALPCPARSPSILQPYTLRTISTQYKFQNQFSTQFPTPIFMLLPLSLPLSLLALAPTSYPIYNGGYNAEPEIFQTKNIFTKIQKLQLHKPFQKKSQFHPFSTRFSSSFYSQPPYSRIRTRITLALLIFPHYKLESWKIHHKEKKKKFSIKHF</sequence>
<dbReference type="KEGG" id="asau:88174968"/>
<proteinExistence type="predicted"/>
<gene>
    <name evidence="1" type="ORF">PUMCH_003905</name>
</gene>
<reference evidence="1 2" key="1">
    <citation type="submission" date="2023-10" db="EMBL/GenBank/DDBJ databases">
        <title>Draft Genome Sequence of Candida saopaulonensis from a very Premature Infant with Sepsis.</title>
        <authorList>
            <person name="Ning Y."/>
            <person name="Dai R."/>
            <person name="Xiao M."/>
            <person name="Xu Y."/>
            <person name="Yan Q."/>
            <person name="Zhang L."/>
        </authorList>
    </citation>
    <scope>NUCLEOTIDE SEQUENCE [LARGE SCALE GENOMIC DNA]</scope>
    <source>
        <strain evidence="1 2">19XY460</strain>
    </source>
</reference>
<evidence type="ECO:0000313" key="1">
    <source>
        <dbReference type="EMBL" id="WPK26547.1"/>
    </source>
</evidence>
<evidence type="ECO:0008006" key="3">
    <source>
        <dbReference type="Google" id="ProtNLM"/>
    </source>
</evidence>
<protein>
    <recommendedName>
        <fullName evidence="3">Transmembrane protein</fullName>
    </recommendedName>
</protein>
<keyword evidence="2" id="KW-1185">Reference proteome</keyword>
<organism evidence="1 2">
    <name type="scientific">Australozyma saopauloensis</name>
    <dbReference type="NCBI Taxonomy" id="291208"/>
    <lineage>
        <taxon>Eukaryota</taxon>
        <taxon>Fungi</taxon>
        <taxon>Dikarya</taxon>
        <taxon>Ascomycota</taxon>
        <taxon>Saccharomycotina</taxon>
        <taxon>Pichiomycetes</taxon>
        <taxon>Metschnikowiaceae</taxon>
        <taxon>Australozyma</taxon>
    </lineage>
</organism>
<name>A0AAX4HF85_9ASCO</name>
<evidence type="ECO:0000313" key="2">
    <source>
        <dbReference type="Proteomes" id="UP001338582"/>
    </source>
</evidence>
<dbReference type="AlphaFoldDB" id="A0AAX4HF85"/>
<dbReference type="EMBL" id="CP138898">
    <property type="protein sequence ID" value="WPK26547.1"/>
    <property type="molecule type" value="Genomic_DNA"/>
</dbReference>